<feature type="region of interest" description="Disordered" evidence="1">
    <location>
        <begin position="664"/>
        <end position="725"/>
    </location>
</feature>
<feature type="compositionally biased region" description="Polar residues" evidence="1">
    <location>
        <begin position="311"/>
        <end position="323"/>
    </location>
</feature>
<comment type="caution">
    <text evidence="2">The sequence shown here is derived from an EMBL/GenBank/DDBJ whole genome shotgun (WGS) entry which is preliminary data.</text>
</comment>
<organism evidence="2 3">
    <name type="scientific">Myxozyma melibiosi</name>
    <dbReference type="NCBI Taxonomy" id="54550"/>
    <lineage>
        <taxon>Eukaryota</taxon>
        <taxon>Fungi</taxon>
        <taxon>Dikarya</taxon>
        <taxon>Ascomycota</taxon>
        <taxon>Saccharomycotina</taxon>
        <taxon>Lipomycetes</taxon>
        <taxon>Lipomycetales</taxon>
        <taxon>Lipomycetaceae</taxon>
        <taxon>Myxozyma</taxon>
    </lineage>
</organism>
<feature type="compositionally biased region" description="Basic and acidic residues" evidence="1">
    <location>
        <begin position="178"/>
        <end position="190"/>
    </location>
</feature>
<evidence type="ECO:0000256" key="1">
    <source>
        <dbReference type="SAM" id="MobiDB-lite"/>
    </source>
</evidence>
<protein>
    <submittedName>
        <fullName evidence="2">Mus7/MMS22 family-domain-containing protein</fullName>
    </submittedName>
</protein>
<reference evidence="2 3" key="1">
    <citation type="submission" date="2024-03" db="EMBL/GenBank/DDBJ databases">
        <title>Genome-scale model development and genomic sequencing of the oleaginous clade Lipomyces.</title>
        <authorList>
            <consortium name="Lawrence Berkeley National Laboratory"/>
            <person name="Czajka J.J."/>
            <person name="Han Y."/>
            <person name="Kim J."/>
            <person name="Mondo S.J."/>
            <person name="Hofstad B.A."/>
            <person name="Robles A."/>
            <person name="Haridas S."/>
            <person name="Riley R."/>
            <person name="LaButti K."/>
            <person name="Pangilinan J."/>
            <person name="Andreopoulos W."/>
            <person name="Lipzen A."/>
            <person name="Yan J."/>
            <person name="Wang M."/>
            <person name="Ng V."/>
            <person name="Grigoriev I.V."/>
            <person name="Spatafora J.W."/>
            <person name="Magnuson J.K."/>
            <person name="Baker S.E."/>
            <person name="Pomraning K.R."/>
        </authorList>
    </citation>
    <scope>NUCLEOTIDE SEQUENCE [LARGE SCALE GENOMIC DNA]</scope>
    <source>
        <strain evidence="2 3">Phaff 52-87</strain>
    </source>
</reference>
<feature type="region of interest" description="Disordered" evidence="1">
    <location>
        <begin position="822"/>
        <end position="854"/>
    </location>
</feature>
<feature type="compositionally biased region" description="Polar residues" evidence="1">
    <location>
        <begin position="472"/>
        <end position="492"/>
    </location>
</feature>
<dbReference type="PANTHER" id="PTHR28122">
    <property type="entry name" value="E3 UBIQUITIN-PROTEIN LIGASE SUBSTRATE RECEPTOR MMS22"/>
    <property type="match status" value="1"/>
</dbReference>
<dbReference type="PANTHER" id="PTHR28122:SF1">
    <property type="entry name" value="E3 UBIQUITIN-PROTEIN LIGASE SUBSTRATE RECEPTOR MMS22"/>
    <property type="match status" value="1"/>
</dbReference>
<dbReference type="EMBL" id="JBBJBU010000002">
    <property type="protein sequence ID" value="KAK7206878.1"/>
    <property type="molecule type" value="Genomic_DNA"/>
</dbReference>
<gene>
    <name evidence="2" type="ORF">BZA70DRAFT_275254</name>
</gene>
<keyword evidence="3" id="KW-1185">Reference proteome</keyword>
<feature type="compositionally biased region" description="Basic and acidic residues" evidence="1">
    <location>
        <begin position="112"/>
        <end position="122"/>
    </location>
</feature>
<sequence>MALFAERYISDSEDSDAFSVDIAEHLFDGSSNGGGGEREGYDFDELDFLSKPGDQVLNIEKVDTDANSISGHDAEILDEAGVLNSPPQKQLPQHSHAQNSPSQSQAELQAVSRHDRITHDPGGDSVSYASPVERDESTVQQSAEGMTGGLEMIPDSFRDDQGDDGDVSEAETVMTPSKTRDAETISRDLHLPAMNLFSDDSSQLPPDIPLLPRTNSHPTTPPPADGSAIVDSTTSPSPSRDISRLISSPLSSPLSELSSFEDIDLSSLFPSSGNANLTDKDTSEMSNSSSISTTRDDQASVTTSNNSATSDPTNSATQRQPSEIENFDPTAIVDANGGEFHFFRKRTARQIMPYRFDRQIYEQQLKRRGIRPIRISTEKKISKDAARDPEDSVFEMPSTLDDASEGSSRLMSTQISESDSVESRERSGQSLEKQKGTKRKPSRPHLSPHKRSDRPHRRDEQRTDHDIYEFPSDSQTTSSHADNITDTQSRRTFNPPASSPSRGTSTSTASAATIHPPRTPSPTSSSASDASSSSDLSDESSDDSSELELERLKRRVRGVLPPSFLTLANASKPSKAGARLLPSQMHPVGEEPRKGVARRKIGYSRPREEGVNRNFIGDSSDSDNEVGSRSSSVLPASQRSRNMSTPRRFYDDLESDALEVAEHIDRMAPRTIRTPRSTQSSVGPRRQRTKSGKKSSGMSRQTTLSRHSKEKRHKKTKHARQSRAYEKRLPKIGILDAFLTSQESSRSRATPQIDDALPSSPPRFIKIAAREAAKRDGFGRASPSRKTFYFDDSDDNETVTDVLQRWREGTHEGFETASLVFTRGDSSHPTPMSMPDTGIAATPTKTNETGAVPRRRLPPGVIAVVPPPPGVVQVMGPPLHPFRRQRPWDYEEVESGEYAVRRRRRNVKIDRVFASGPRLVPEEELRRHNLLPKRSSTDKPRERQSKKQTMLKPQQRLKGSDHPPSFINLADDVEDDIPHFNDEPVSAPAPSVQRPATSSQVSIRSNDLQPDKERLISEFNFPVLNFSVTFDVFPLQDQTRFALSTFVGQGGLDNTLNMAPACENFDAIRPTEFYFTAGGLVLIWQNVSASVLSEIESGYRTILDWALSEQHSTSQLTEEQYGQAYEFCGFLARYIRNNLVHESYDSIIRFAAVIKRQTVHVSDLFTQFHGRTPTFSRLSFYMLVFQLLFIYEICAMLQSNLDDYSHLSLDREFVNIGRLLVQVMLKYGMKDLYQFLRTYRSRLGLRIDRDAYFIEVWIMTINVIDSASALQGTTIPSFWELLYSFLDAKSLGDAFNVDKYEKVWYATFSICPLYQFDSKGISDVELSRANWTAIETMVGRLLSIPRESTTSREFGSYCHASFARCLTLSLTWRWFGSKALATMMYRFFAVRKLENLESETSTGFPDFLLDKDHTLELSMSDTVFHIFLKYLAKLIRDTGERSDAKKVLPSLVGLVTPLNGRLYPRTMELKVSDLEALENNYSLLLTLFWAAPPYLRPPIGHLRDVIILGRSHAQARILSVKAWYYLTRLQLGSDGACDLSETGEWYADLLRYSLEDYLQLEDVVSGISIEESKRRRANIRAYEALLKDSLKYVRMLVCAHNLIRTAEQAIGVLKYANIGELFNNGLSLPGKVLTEALQIVKDFVSLADRIIQSPLPPHVDEDSPDSYLDDGLAQYILEEENRQFQDEKREKLAQAVLDLVFNQLHQLLSNLVGVTRDNETESMAQTEEALMVCAIETWAVVAKFVISARFKDWSYFLEGRGAWSWFANTRRKSAYEKVWMEQFDRLRGLQLRELEE</sequence>
<name>A0ABR1FCJ5_9ASCO</name>
<feature type="compositionally biased region" description="Polar residues" evidence="1">
    <location>
        <begin position="268"/>
        <end position="277"/>
    </location>
</feature>
<proteinExistence type="predicted"/>
<dbReference type="Pfam" id="PF09462">
    <property type="entry name" value="Mus7"/>
    <property type="match status" value="1"/>
</dbReference>
<feature type="compositionally biased region" description="Polar residues" evidence="1">
    <location>
        <begin position="694"/>
        <end position="705"/>
    </location>
</feature>
<feature type="compositionally biased region" description="Basic and acidic residues" evidence="1">
    <location>
        <begin position="456"/>
        <end position="468"/>
    </location>
</feature>
<feature type="region of interest" description="Disordered" evidence="1">
    <location>
        <begin position="924"/>
        <end position="1006"/>
    </location>
</feature>
<feature type="compositionally biased region" description="Low complexity" evidence="1">
    <location>
        <begin position="235"/>
        <end position="256"/>
    </location>
</feature>
<feature type="compositionally biased region" description="Acidic residues" evidence="1">
    <location>
        <begin position="536"/>
        <end position="547"/>
    </location>
</feature>
<feature type="compositionally biased region" description="Low complexity" evidence="1">
    <location>
        <begin position="524"/>
        <end position="535"/>
    </location>
</feature>
<feature type="compositionally biased region" description="Polar residues" evidence="1">
    <location>
        <begin position="625"/>
        <end position="645"/>
    </location>
</feature>
<feature type="region of interest" description="Disordered" evidence="1">
    <location>
        <begin position="268"/>
        <end position="327"/>
    </location>
</feature>
<feature type="compositionally biased region" description="Basic and acidic residues" evidence="1">
    <location>
        <begin position="380"/>
        <end position="390"/>
    </location>
</feature>
<feature type="region of interest" description="Disordered" evidence="1">
    <location>
        <begin position="380"/>
        <end position="549"/>
    </location>
</feature>
<dbReference type="Proteomes" id="UP001498771">
    <property type="component" value="Unassembled WGS sequence"/>
</dbReference>
<feature type="compositionally biased region" description="Polar residues" evidence="1">
    <location>
        <begin position="994"/>
        <end position="1006"/>
    </location>
</feature>
<feature type="compositionally biased region" description="Basic and acidic residues" evidence="1">
    <location>
        <begin position="935"/>
        <end position="945"/>
    </location>
</feature>
<feature type="compositionally biased region" description="Basic residues" evidence="1">
    <location>
        <begin position="436"/>
        <end position="455"/>
    </location>
</feature>
<evidence type="ECO:0000313" key="3">
    <source>
        <dbReference type="Proteomes" id="UP001498771"/>
    </source>
</evidence>
<feature type="compositionally biased region" description="Polar residues" evidence="1">
    <location>
        <begin position="405"/>
        <end position="415"/>
    </location>
</feature>
<feature type="compositionally biased region" description="Polar residues" evidence="1">
    <location>
        <begin position="85"/>
        <end position="107"/>
    </location>
</feature>
<feature type="region of interest" description="Disordered" evidence="1">
    <location>
        <begin position="570"/>
        <end position="648"/>
    </location>
</feature>
<feature type="compositionally biased region" description="Basic residues" evidence="1">
    <location>
        <begin position="706"/>
        <end position="721"/>
    </location>
</feature>
<feature type="compositionally biased region" description="Basic and acidic residues" evidence="1">
    <location>
        <begin position="421"/>
        <end position="435"/>
    </location>
</feature>
<accession>A0ABR1FCJ5</accession>
<dbReference type="InterPro" id="IPR019021">
    <property type="entry name" value="Mms22"/>
</dbReference>
<feature type="region of interest" description="Disordered" evidence="1">
    <location>
        <begin position="64"/>
        <end position="256"/>
    </location>
</feature>
<dbReference type="RefSeq" id="XP_064769911.1">
    <property type="nucleotide sequence ID" value="XM_064912121.1"/>
</dbReference>
<evidence type="ECO:0000313" key="2">
    <source>
        <dbReference type="EMBL" id="KAK7206878.1"/>
    </source>
</evidence>
<feature type="compositionally biased region" description="Low complexity" evidence="1">
    <location>
        <begin position="284"/>
        <end position="310"/>
    </location>
</feature>
<feature type="compositionally biased region" description="Low complexity" evidence="1">
    <location>
        <begin position="495"/>
        <end position="513"/>
    </location>
</feature>
<dbReference type="GeneID" id="90037633"/>